<gene>
    <name evidence="4" type="ORF">E1091_03060</name>
</gene>
<feature type="compositionally biased region" description="Basic and acidic residues" evidence="1">
    <location>
        <begin position="148"/>
        <end position="161"/>
    </location>
</feature>
<feature type="compositionally biased region" description="Basic and acidic residues" evidence="1">
    <location>
        <begin position="174"/>
        <end position="218"/>
    </location>
</feature>
<organism evidence="4 5">
    <name type="scientific">Micromonospora fluostatini</name>
    <dbReference type="NCBI Taxonomy" id="1629071"/>
    <lineage>
        <taxon>Bacteria</taxon>
        <taxon>Bacillati</taxon>
        <taxon>Actinomycetota</taxon>
        <taxon>Actinomycetes</taxon>
        <taxon>Micromonosporales</taxon>
        <taxon>Micromonosporaceae</taxon>
        <taxon>Micromonospora</taxon>
    </lineage>
</organism>
<evidence type="ECO:0000256" key="1">
    <source>
        <dbReference type="SAM" id="MobiDB-lite"/>
    </source>
</evidence>
<comment type="caution">
    <text evidence="4">The sequence shown here is derived from an EMBL/GenBank/DDBJ whole genome shotgun (WGS) entry which is preliminary data.</text>
</comment>
<evidence type="ECO:0000256" key="2">
    <source>
        <dbReference type="SAM" id="Phobius"/>
    </source>
</evidence>
<feature type="chain" id="PRO_5046878795" description="LPXTG cell wall anchor domain-containing protein" evidence="3">
    <location>
        <begin position="31"/>
        <end position="302"/>
    </location>
</feature>
<dbReference type="Proteomes" id="UP000295626">
    <property type="component" value="Unassembled WGS sequence"/>
</dbReference>
<evidence type="ECO:0008006" key="6">
    <source>
        <dbReference type="Google" id="ProtNLM"/>
    </source>
</evidence>
<feature type="transmembrane region" description="Helical" evidence="2">
    <location>
        <begin position="273"/>
        <end position="292"/>
    </location>
</feature>
<name>A0ABY2DLF5_9ACTN</name>
<feature type="compositionally biased region" description="Basic and acidic residues" evidence="1">
    <location>
        <begin position="84"/>
        <end position="138"/>
    </location>
</feature>
<reference evidence="4 5" key="1">
    <citation type="submission" date="2019-02" db="EMBL/GenBank/DDBJ databases">
        <title>Draft genome sequences of novel Actinobacteria.</title>
        <authorList>
            <person name="Sahin N."/>
            <person name="Ay H."/>
            <person name="Saygin H."/>
        </authorList>
    </citation>
    <scope>NUCLEOTIDE SEQUENCE [LARGE SCALE GENOMIC DNA]</scope>
    <source>
        <strain evidence="4 5">JCM 30529</strain>
    </source>
</reference>
<feature type="signal peptide" evidence="3">
    <location>
        <begin position="1"/>
        <end position="30"/>
    </location>
</feature>
<dbReference type="EMBL" id="SMKE01000055">
    <property type="protein sequence ID" value="TDC01344.1"/>
    <property type="molecule type" value="Genomic_DNA"/>
</dbReference>
<keyword evidence="2" id="KW-0472">Membrane</keyword>
<protein>
    <recommendedName>
        <fullName evidence="6">LPXTG cell wall anchor domain-containing protein</fullName>
    </recommendedName>
</protein>
<feature type="region of interest" description="Disordered" evidence="1">
    <location>
        <begin position="84"/>
        <end position="218"/>
    </location>
</feature>
<keyword evidence="5" id="KW-1185">Reference proteome</keyword>
<accession>A0ABY2DLF5</accession>
<keyword evidence="2" id="KW-1133">Transmembrane helix</keyword>
<evidence type="ECO:0000313" key="5">
    <source>
        <dbReference type="Proteomes" id="UP000295626"/>
    </source>
</evidence>
<evidence type="ECO:0000313" key="4">
    <source>
        <dbReference type="EMBL" id="TDC01344.1"/>
    </source>
</evidence>
<proteinExistence type="predicted"/>
<sequence>MANKMLGKVVAGAALGGASLLVFAPATALADGGRPDGEHDKGRVLAEPTAVEAGHKVKLVEICQEAQEEAFVWSEVTGKVKLRPAEKKDREEGGRHGEDRERGGESWHGKGSRGEDEGSRGEEKDRHGKGSRGEHEGSYGEEENGSYGDERGSYEEGKQEDGGWGGGAADDASDEAKKKEEDERKKEEEAKKHEGEKKGEESGEAKEHERADEDEAREEKEFVYFAEVKIPWDTEPGAYELKGSCGEGELVVLPRGGVEAGAGGTGAGTDTGLAASGAGMLGAAALGGVVLMRRRRTNGSLV</sequence>
<evidence type="ECO:0000256" key="3">
    <source>
        <dbReference type="SAM" id="SignalP"/>
    </source>
</evidence>
<keyword evidence="3" id="KW-0732">Signal</keyword>
<keyword evidence="2" id="KW-0812">Transmembrane</keyword>